<sequence>MEQKDQNPKTKAKKVAIRGKKCSGGQCECKNYVGNYKDVEGVGCCEQCDKYIDDNPYDPYWEHMEQDFEFSKECEELEQNGLLKDNEACEKAFEKYQETYEPWPVMRRRMAKKCKLSN</sequence>
<protein>
    <submittedName>
        <fullName evidence="1">Uncharacterized protein</fullName>
    </submittedName>
</protein>
<reference evidence="1" key="1">
    <citation type="journal article" date="2020" name="Nature">
        <title>Giant virus diversity and host interactions through global metagenomics.</title>
        <authorList>
            <person name="Schulz F."/>
            <person name="Roux S."/>
            <person name="Paez-Espino D."/>
            <person name="Jungbluth S."/>
            <person name="Walsh D.A."/>
            <person name="Denef V.J."/>
            <person name="McMahon K.D."/>
            <person name="Konstantinidis K.T."/>
            <person name="Eloe-Fadrosh E.A."/>
            <person name="Kyrpides N.C."/>
            <person name="Woyke T."/>
        </authorList>
    </citation>
    <scope>NUCLEOTIDE SEQUENCE</scope>
    <source>
        <strain evidence="1">GVMAG-M-3300009182-46</strain>
    </source>
</reference>
<name>A0A6C0F4W3_9ZZZZ</name>
<organism evidence="1">
    <name type="scientific">viral metagenome</name>
    <dbReference type="NCBI Taxonomy" id="1070528"/>
    <lineage>
        <taxon>unclassified sequences</taxon>
        <taxon>metagenomes</taxon>
        <taxon>organismal metagenomes</taxon>
    </lineage>
</organism>
<dbReference type="EMBL" id="MN739028">
    <property type="protein sequence ID" value="QHT35911.1"/>
    <property type="molecule type" value="Genomic_DNA"/>
</dbReference>
<evidence type="ECO:0000313" key="1">
    <source>
        <dbReference type="EMBL" id="QHT35911.1"/>
    </source>
</evidence>
<proteinExistence type="predicted"/>
<dbReference type="AlphaFoldDB" id="A0A6C0F4W3"/>
<accession>A0A6C0F4W3</accession>